<evidence type="ECO:0000313" key="11">
    <source>
        <dbReference type="Ensembl" id="ENSRNOP00000064208.3"/>
    </source>
</evidence>
<dbReference type="InterPro" id="IPR017441">
    <property type="entry name" value="Protein_kinase_ATP_BS"/>
</dbReference>
<evidence type="ECO:0000256" key="6">
    <source>
        <dbReference type="ARBA" id="ARBA00022840"/>
    </source>
</evidence>
<evidence type="ECO:0000256" key="9">
    <source>
        <dbReference type="PROSITE-ProRule" id="PRU10141"/>
    </source>
</evidence>
<accession>M0R4C6</accession>
<dbReference type="SMART" id="SM00220">
    <property type="entry name" value="S_TKc"/>
    <property type="match status" value="1"/>
</dbReference>
<keyword evidence="2" id="KW-0723">Serine/threonine-protein kinase</keyword>
<evidence type="ECO:0000256" key="4">
    <source>
        <dbReference type="ARBA" id="ARBA00022741"/>
    </source>
</evidence>
<dbReference type="EC" id="2.7.11.1" evidence="1"/>
<dbReference type="RGD" id="1564986">
    <property type="gene designation" value="4932415M13Rikl"/>
</dbReference>
<name>M0R4C6_RAT</name>
<dbReference type="InParanoid" id="M0R4C6"/>
<dbReference type="InterPro" id="IPR008271">
    <property type="entry name" value="Ser/Thr_kinase_AS"/>
</dbReference>
<keyword evidence="3" id="KW-0808">Transferase</keyword>
<dbReference type="InterPro" id="IPR000719">
    <property type="entry name" value="Prot_kinase_dom"/>
</dbReference>
<dbReference type="Ensembl" id="ENSRNOT00000072923.3">
    <property type="protein sequence ID" value="ENSRNOP00000064208.3"/>
    <property type="gene ID" value="ENSRNOG00000046714.3"/>
</dbReference>
<dbReference type="PANTHER" id="PTHR24346:SF85">
    <property type="entry name" value="RIKEN CDNA 1810024B03 GENE"/>
    <property type="match status" value="1"/>
</dbReference>
<keyword evidence="6 9" id="KW-0067">ATP-binding</keyword>
<dbReference type="PROSITE" id="PS00108">
    <property type="entry name" value="PROTEIN_KINASE_ST"/>
    <property type="match status" value="1"/>
</dbReference>
<dbReference type="RGD" id="402396190">
    <property type="gene designation" value="LOC134480323"/>
</dbReference>
<gene>
    <name evidence="13" type="primary">4932415M13Rikl</name>
    <name evidence="11 14" type="synonym">LOC134480323</name>
    <name evidence="13" type="synonym">LOC301165</name>
</gene>
<dbReference type="PROSITE" id="PS00107">
    <property type="entry name" value="PROTEIN_KINASE_ATP"/>
    <property type="match status" value="1"/>
</dbReference>
<dbReference type="GO" id="GO:0005524">
    <property type="term" value="F:ATP binding"/>
    <property type="evidence" value="ECO:0007669"/>
    <property type="project" value="UniProtKB-KW"/>
</dbReference>
<evidence type="ECO:0000313" key="12">
    <source>
        <dbReference type="Proteomes" id="UP000002494"/>
    </source>
</evidence>
<evidence type="ECO:0000256" key="7">
    <source>
        <dbReference type="ARBA" id="ARBA00047899"/>
    </source>
</evidence>
<evidence type="ECO:0000256" key="8">
    <source>
        <dbReference type="ARBA" id="ARBA00048679"/>
    </source>
</evidence>
<organism evidence="11 12">
    <name type="scientific">Rattus norvegicus</name>
    <name type="common">Rat</name>
    <dbReference type="NCBI Taxonomy" id="10116"/>
    <lineage>
        <taxon>Eukaryota</taxon>
        <taxon>Metazoa</taxon>
        <taxon>Chordata</taxon>
        <taxon>Craniata</taxon>
        <taxon>Vertebrata</taxon>
        <taxon>Euteleostomi</taxon>
        <taxon>Mammalia</taxon>
        <taxon>Eutheria</taxon>
        <taxon>Euarchontoglires</taxon>
        <taxon>Glires</taxon>
        <taxon>Rodentia</taxon>
        <taxon>Myomorpha</taxon>
        <taxon>Muroidea</taxon>
        <taxon>Muridae</taxon>
        <taxon>Murinae</taxon>
        <taxon>Rattus</taxon>
    </lineage>
</organism>
<dbReference type="SUPFAM" id="SSF56112">
    <property type="entry name" value="Protein kinase-like (PK-like)"/>
    <property type="match status" value="1"/>
</dbReference>
<reference evidence="11" key="3">
    <citation type="submission" date="2025-09" db="UniProtKB">
        <authorList>
            <consortium name="Ensembl"/>
        </authorList>
    </citation>
    <scope>IDENTIFICATION</scope>
    <source>
        <strain evidence="11">Brown Norway</strain>
    </source>
</reference>
<dbReference type="Gene3D" id="1.10.510.10">
    <property type="entry name" value="Transferase(Phosphotransferase) domain 1"/>
    <property type="match status" value="1"/>
</dbReference>
<feature type="domain" description="Protein kinase" evidence="10">
    <location>
        <begin position="14"/>
        <end position="262"/>
    </location>
</feature>
<evidence type="ECO:0000256" key="1">
    <source>
        <dbReference type="ARBA" id="ARBA00012513"/>
    </source>
</evidence>
<keyword evidence="5" id="KW-0418">Kinase</keyword>
<dbReference type="GeneTree" id="ENSGT00940000160886"/>
<reference evidence="11" key="2">
    <citation type="submission" date="2025-08" db="UniProtKB">
        <authorList>
            <consortium name="Ensembl"/>
        </authorList>
    </citation>
    <scope>IDENTIFICATION</scope>
    <source>
        <strain evidence="11">Brown Norway</strain>
    </source>
</reference>
<feature type="binding site" evidence="9">
    <location>
        <position position="43"/>
    </location>
    <ligand>
        <name>ATP</name>
        <dbReference type="ChEBI" id="CHEBI:30616"/>
    </ligand>
</feature>
<dbReference type="HOGENOM" id="CLU_000288_157_7_1"/>
<dbReference type="PROSITE" id="PS50011">
    <property type="entry name" value="PROTEIN_KINASE_DOM"/>
    <property type="match status" value="1"/>
</dbReference>
<dbReference type="PaxDb" id="10116-ENSRNOP00000064208"/>
<dbReference type="InterPro" id="IPR011009">
    <property type="entry name" value="Kinase-like_dom_sf"/>
</dbReference>
<comment type="catalytic activity">
    <reaction evidence="7">
        <text>L-threonyl-[protein] + ATP = O-phospho-L-threonyl-[protein] + ADP + H(+)</text>
        <dbReference type="Rhea" id="RHEA:46608"/>
        <dbReference type="Rhea" id="RHEA-COMP:11060"/>
        <dbReference type="Rhea" id="RHEA-COMP:11605"/>
        <dbReference type="ChEBI" id="CHEBI:15378"/>
        <dbReference type="ChEBI" id="CHEBI:30013"/>
        <dbReference type="ChEBI" id="CHEBI:30616"/>
        <dbReference type="ChEBI" id="CHEBI:61977"/>
        <dbReference type="ChEBI" id="CHEBI:456216"/>
        <dbReference type="EC" id="2.7.11.1"/>
    </reaction>
</comment>
<dbReference type="eggNOG" id="KOG0586">
    <property type="taxonomic scope" value="Eukaryota"/>
</dbReference>
<dbReference type="PANTHER" id="PTHR24346">
    <property type="entry name" value="MAP/MICROTUBULE AFFINITY-REGULATING KINASE"/>
    <property type="match status" value="1"/>
</dbReference>
<evidence type="ECO:0000256" key="5">
    <source>
        <dbReference type="ARBA" id="ARBA00022777"/>
    </source>
</evidence>
<dbReference type="GO" id="GO:0004674">
    <property type="term" value="F:protein serine/threonine kinase activity"/>
    <property type="evidence" value="ECO:0007669"/>
    <property type="project" value="UniProtKB-KW"/>
</dbReference>
<dbReference type="VEuPathDB" id="HostDB:ENSRNOG00000046714"/>
<dbReference type="Bgee" id="ENSRNOG00000046714">
    <property type="expression patterns" value="Expressed in testis and 1 other cell type or tissue"/>
</dbReference>
<evidence type="ECO:0000259" key="10">
    <source>
        <dbReference type="PROSITE" id="PS50011"/>
    </source>
</evidence>
<keyword evidence="4 9" id="KW-0547">Nucleotide-binding</keyword>
<evidence type="ECO:0000313" key="13">
    <source>
        <dbReference type="RGD" id="1564986"/>
    </source>
</evidence>
<sequence length="509" mass="57020">MAGHTEVNILEKDFRILLSLGSGSYGEVKLACHLPTGTRVAVKVLDKNINSVADITLEVELLQSLEHRNIVRFFHMIDTLTASYIIMEYVAGEDLESCLRSLGCMKEEEARPIFQQVVSAVHFLHQRRIAHRDIKLENILVDAAGNAKLCDFGMAIKITEGQMLEEICGSLLYWAPEILARKPYDGLAGDMWSLGIVLYVLVTGHFPYLEATTEDMHRLITTTMCPIPYHLSKPCHIIIARLLMVPTWYRLTIYQLVERPWLGPIQEHRLLATKGILPRIVNTMCTIGYTCEEIVSSLTHRQVKGEVMATFNILKYQLNCGDSHQQVEKPWANSSPAGALSLLPALKRRASEPVPSTRIEAGKSHFQEDGVEERGESCRRYPMLTKYSSVDLMPCSDDPVPEGYSLAVNITNTATEDIAVNRNSMDSLRGEHFSPLSAQDGTATGFVNMGFFEEEPSPELDISRDQPQVGPIASASRPLRGWKLMKKRIFRFLEACCCCCCLPSPCSWV</sequence>
<keyword evidence="12" id="KW-1185">Reference proteome</keyword>
<protein>
    <recommendedName>
        <fullName evidence="1">non-specific serine/threonine protein kinase</fullName>
        <ecNumber evidence="1">2.7.11.1</ecNumber>
    </recommendedName>
</protein>
<reference evidence="11" key="1">
    <citation type="submission" date="2024-01" db="EMBL/GenBank/DDBJ databases">
        <title>GRCr8: a new rat reference genome assembly contstructed from accurate long reads and long range scaffolding.</title>
        <authorList>
            <person name="Doris P.A."/>
            <person name="Kalbfleisch T."/>
            <person name="Li K."/>
            <person name="Howe K."/>
            <person name="Wood J."/>
        </authorList>
    </citation>
    <scope>NUCLEOTIDE SEQUENCE [LARGE SCALE GENOMIC DNA]</scope>
    <source>
        <strain evidence="11">Brown Norway</strain>
    </source>
</reference>
<dbReference type="Proteomes" id="UP000002494">
    <property type="component" value="Chromosome 9"/>
</dbReference>
<evidence type="ECO:0000256" key="2">
    <source>
        <dbReference type="ARBA" id="ARBA00022527"/>
    </source>
</evidence>
<dbReference type="Pfam" id="PF00069">
    <property type="entry name" value="Pkinase"/>
    <property type="match status" value="1"/>
</dbReference>
<evidence type="ECO:0000256" key="3">
    <source>
        <dbReference type="ARBA" id="ARBA00022679"/>
    </source>
</evidence>
<proteinExistence type="predicted"/>
<evidence type="ECO:0000313" key="14">
    <source>
        <dbReference type="RGD" id="402396190"/>
    </source>
</evidence>
<comment type="catalytic activity">
    <reaction evidence="8">
        <text>L-seryl-[protein] + ATP = O-phospho-L-seryl-[protein] + ADP + H(+)</text>
        <dbReference type="Rhea" id="RHEA:17989"/>
        <dbReference type="Rhea" id="RHEA-COMP:9863"/>
        <dbReference type="Rhea" id="RHEA-COMP:11604"/>
        <dbReference type="ChEBI" id="CHEBI:15378"/>
        <dbReference type="ChEBI" id="CHEBI:29999"/>
        <dbReference type="ChEBI" id="CHEBI:30616"/>
        <dbReference type="ChEBI" id="CHEBI:83421"/>
        <dbReference type="ChEBI" id="CHEBI:456216"/>
        <dbReference type="EC" id="2.7.11.1"/>
    </reaction>
</comment>
<dbReference type="AlphaFoldDB" id="M0R4C6"/>
<dbReference type="AGR" id="RGD:1564986"/>